<dbReference type="AlphaFoldDB" id="A0AAV1JQM4"/>
<proteinExistence type="predicted"/>
<dbReference type="Proteomes" id="UP001497472">
    <property type="component" value="Unassembled WGS sequence"/>
</dbReference>
<sequence>MITHGNASGQRSMLFYSINLLSSDKLWPGKVLSDVPWESDYAVMDEYHGDWNTASRKIVNALKPEARVSTEVTLGSVWSAVLGAVFGAGVVMIIAALLFVFRRPKKQEHQLAPIEVGQNVSID</sequence>
<keyword evidence="1" id="KW-0472">Membrane</keyword>
<dbReference type="EMBL" id="CAVLEF010000132">
    <property type="protein sequence ID" value="CAK1551632.1"/>
    <property type="molecule type" value="Genomic_DNA"/>
</dbReference>
<organism evidence="2 3">
    <name type="scientific">Leptosia nina</name>
    <dbReference type="NCBI Taxonomy" id="320188"/>
    <lineage>
        <taxon>Eukaryota</taxon>
        <taxon>Metazoa</taxon>
        <taxon>Ecdysozoa</taxon>
        <taxon>Arthropoda</taxon>
        <taxon>Hexapoda</taxon>
        <taxon>Insecta</taxon>
        <taxon>Pterygota</taxon>
        <taxon>Neoptera</taxon>
        <taxon>Endopterygota</taxon>
        <taxon>Lepidoptera</taxon>
        <taxon>Glossata</taxon>
        <taxon>Ditrysia</taxon>
        <taxon>Papilionoidea</taxon>
        <taxon>Pieridae</taxon>
        <taxon>Pierinae</taxon>
        <taxon>Leptosia</taxon>
    </lineage>
</organism>
<gene>
    <name evidence="2" type="ORF">LNINA_LOCUS10754</name>
</gene>
<feature type="transmembrane region" description="Helical" evidence="1">
    <location>
        <begin position="77"/>
        <end position="101"/>
    </location>
</feature>
<comment type="caution">
    <text evidence="2">The sequence shown here is derived from an EMBL/GenBank/DDBJ whole genome shotgun (WGS) entry which is preliminary data.</text>
</comment>
<evidence type="ECO:0000313" key="2">
    <source>
        <dbReference type="EMBL" id="CAK1551632.1"/>
    </source>
</evidence>
<accession>A0AAV1JQM4</accession>
<keyword evidence="1" id="KW-1133">Transmembrane helix</keyword>
<keyword evidence="3" id="KW-1185">Reference proteome</keyword>
<evidence type="ECO:0000256" key="1">
    <source>
        <dbReference type="SAM" id="Phobius"/>
    </source>
</evidence>
<evidence type="ECO:0000313" key="3">
    <source>
        <dbReference type="Proteomes" id="UP001497472"/>
    </source>
</evidence>
<name>A0AAV1JQM4_9NEOP</name>
<protein>
    <submittedName>
        <fullName evidence="2">Uncharacterized protein</fullName>
    </submittedName>
</protein>
<keyword evidence="1" id="KW-0812">Transmembrane</keyword>
<reference evidence="2 3" key="1">
    <citation type="submission" date="2023-11" db="EMBL/GenBank/DDBJ databases">
        <authorList>
            <person name="Okamura Y."/>
        </authorList>
    </citation>
    <scope>NUCLEOTIDE SEQUENCE [LARGE SCALE GENOMIC DNA]</scope>
</reference>